<dbReference type="RefSeq" id="WP_161259379.1">
    <property type="nucleotide sequence ID" value="NZ_WXEY01000020.1"/>
</dbReference>
<organism evidence="2 3">
    <name type="scientific">Heliomicrobium undosum</name>
    <dbReference type="NCBI Taxonomy" id="121734"/>
    <lineage>
        <taxon>Bacteria</taxon>
        <taxon>Bacillati</taxon>
        <taxon>Bacillota</taxon>
        <taxon>Clostridia</taxon>
        <taxon>Eubacteriales</taxon>
        <taxon>Heliobacteriaceae</taxon>
        <taxon>Heliomicrobium</taxon>
    </lineage>
</organism>
<feature type="region of interest" description="Disordered" evidence="1">
    <location>
        <begin position="1"/>
        <end position="33"/>
    </location>
</feature>
<dbReference type="EMBL" id="WXEY01000020">
    <property type="protein sequence ID" value="MZP30860.1"/>
    <property type="molecule type" value="Genomic_DNA"/>
</dbReference>
<keyword evidence="3" id="KW-1185">Reference proteome</keyword>
<sequence>MSQHKPPSQPGGRSWSGITVTFPMNPAASPNSPAAASLVEEPVELRKAVTLHDAGIDGDKQAVLQAHGLLVKLRQTKPTPLVEAYYGSVICLLGRDAVDPSERFAKALEGLKTLDKVVRAHPDLVQARILRGQVCFRLPEQFFHRSRTAIEDFHYLISRYEQDNRLFAADFYWRILFQLGVAYKNVHLMHEAKAAWTKLLTLARDPQYRTLVEQEGFVPQFG</sequence>
<protein>
    <recommendedName>
        <fullName evidence="4">Tetratricopeptide repeat protein</fullName>
    </recommendedName>
</protein>
<evidence type="ECO:0008006" key="4">
    <source>
        <dbReference type="Google" id="ProtNLM"/>
    </source>
</evidence>
<dbReference type="Gene3D" id="1.25.40.10">
    <property type="entry name" value="Tetratricopeptide repeat domain"/>
    <property type="match status" value="1"/>
</dbReference>
<dbReference type="InterPro" id="IPR011990">
    <property type="entry name" value="TPR-like_helical_dom_sf"/>
</dbReference>
<reference evidence="2 3" key="1">
    <citation type="submission" date="2020-01" db="EMBL/GenBank/DDBJ databases">
        <title>Whole-genome sequence of Heliobacterium undosum DSM 13378.</title>
        <authorList>
            <person name="Kyndt J.A."/>
            <person name="Meyer T.E."/>
        </authorList>
    </citation>
    <scope>NUCLEOTIDE SEQUENCE [LARGE SCALE GENOMIC DNA]</scope>
    <source>
        <strain evidence="2 3">DSM 13378</strain>
    </source>
</reference>
<name>A0A845L8A7_9FIRM</name>
<proteinExistence type="predicted"/>
<evidence type="ECO:0000313" key="2">
    <source>
        <dbReference type="EMBL" id="MZP30860.1"/>
    </source>
</evidence>
<evidence type="ECO:0000313" key="3">
    <source>
        <dbReference type="Proteomes" id="UP000463470"/>
    </source>
</evidence>
<evidence type="ECO:0000256" key="1">
    <source>
        <dbReference type="SAM" id="MobiDB-lite"/>
    </source>
</evidence>
<accession>A0A845L8A7</accession>
<dbReference type="AlphaFoldDB" id="A0A845L8A7"/>
<comment type="caution">
    <text evidence="2">The sequence shown here is derived from an EMBL/GenBank/DDBJ whole genome shotgun (WGS) entry which is preliminary data.</text>
</comment>
<dbReference type="Proteomes" id="UP000463470">
    <property type="component" value="Unassembled WGS sequence"/>
</dbReference>
<gene>
    <name evidence="2" type="ORF">GTO91_14165</name>
</gene>
<dbReference type="OrthoDB" id="1807878at2"/>
<dbReference type="SUPFAM" id="SSF48452">
    <property type="entry name" value="TPR-like"/>
    <property type="match status" value="1"/>
</dbReference>